<proteinExistence type="predicted"/>
<keyword evidence="3" id="KW-1185">Reference proteome</keyword>
<protein>
    <submittedName>
        <fullName evidence="2">Uncharacterized protein</fullName>
    </submittedName>
</protein>
<organism evidence="2 3">
    <name type="scientific">Coemansia reversa (strain ATCC 12441 / NRRL 1564)</name>
    <dbReference type="NCBI Taxonomy" id="763665"/>
    <lineage>
        <taxon>Eukaryota</taxon>
        <taxon>Fungi</taxon>
        <taxon>Fungi incertae sedis</taxon>
        <taxon>Zoopagomycota</taxon>
        <taxon>Kickxellomycotina</taxon>
        <taxon>Kickxellomycetes</taxon>
        <taxon>Kickxellales</taxon>
        <taxon>Kickxellaceae</taxon>
        <taxon>Coemansia</taxon>
    </lineage>
</organism>
<gene>
    <name evidence="2" type="ORF">COEREDRAFT_87896</name>
</gene>
<name>A0A2G5B8Z7_COERN</name>
<sequence>MKKVDSSVIKFTVAKIFTFGSTPLVEERYDGNLEYEELLTKINNSSHIIQGLAYGLCKPVAGWVNNGNRVHVTQTNPQGDNYPSDSETDSDPNDHLKVIYYPCKIFYFYCYPANKALKAFDTAIDVVNNAADTNNVYEGSIDMLNKGADICEDVISDINYLKNSNNILFFEMKPLGQIAENFRECINYIDTLLSSIAIENPDTKATKN</sequence>
<evidence type="ECO:0000256" key="1">
    <source>
        <dbReference type="SAM" id="MobiDB-lite"/>
    </source>
</evidence>
<evidence type="ECO:0000313" key="2">
    <source>
        <dbReference type="EMBL" id="PIA15489.1"/>
    </source>
</evidence>
<reference evidence="2 3" key="1">
    <citation type="journal article" date="2015" name="Genome Biol. Evol.">
        <title>Phylogenomic analyses indicate that early fungi evolved digesting cell walls of algal ancestors of land plants.</title>
        <authorList>
            <person name="Chang Y."/>
            <person name="Wang S."/>
            <person name="Sekimoto S."/>
            <person name="Aerts A.L."/>
            <person name="Choi C."/>
            <person name="Clum A."/>
            <person name="LaButti K.M."/>
            <person name="Lindquist E.A."/>
            <person name="Yee Ngan C."/>
            <person name="Ohm R.A."/>
            <person name="Salamov A.A."/>
            <person name="Grigoriev I.V."/>
            <person name="Spatafora J.W."/>
            <person name="Berbee M.L."/>
        </authorList>
    </citation>
    <scope>NUCLEOTIDE SEQUENCE [LARGE SCALE GENOMIC DNA]</scope>
    <source>
        <strain evidence="2 3">NRRL 1564</strain>
    </source>
</reference>
<feature type="compositionally biased region" description="Polar residues" evidence="1">
    <location>
        <begin position="72"/>
        <end position="85"/>
    </location>
</feature>
<dbReference type="Proteomes" id="UP000242474">
    <property type="component" value="Unassembled WGS sequence"/>
</dbReference>
<dbReference type="AlphaFoldDB" id="A0A2G5B8Z7"/>
<dbReference type="EMBL" id="KZ303507">
    <property type="protein sequence ID" value="PIA15489.1"/>
    <property type="molecule type" value="Genomic_DNA"/>
</dbReference>
<accession>A0A2G5B8Z7</accession>
<feature type="region of interest" description="Disordered" evidence="1">
    <location>
        <begin position="72"/>
        <end position="91"/>
    </location>
</feature>
<evidence type="ECO:0000313" key="3">
    <source>
        <dbReference type="Proteomes" id="UP000242474"/>
    </source>
</evidence>